<feature type="signal peptide" evidence="1">
    <location>
        <begin position="1"/>
        <end position="19"/>
    </location>
</feature>
<accession>S3C9A5</accession>
<feature type="chain" id="PRO_5004506933" description="Secreted protein" evidence="1">
    <location>
        <begin position="20"/>
        <end position="164"/>
    </location>
</feature>
<evidence type="ECO:0000313" key="2">
    <source>
        <dbReference type="EMBL" id="EPE02773.1"/>
    </source>
</evidence>
<dbReference type="AlphaFoldDB" id="S3C9A5"/>
<evidence type="ECO:0000256" key="1">
    <source>
        <dbReference type="SAM" id="SignalP"/>
    </source>
</evidence>
<keyword evidence="3" id="KW-1185">Reference proteome</keyword>
<dbReference type="HOGENOM" id="CLU_1619546_0_0_1"/>
<organism evidence="2 3">
    <name type="scientific">Ophiostoma piceae (strain UAMH 11346)</name>
    <name type="common">Sap stain fungus</name>
    <dbReference type="NCBI Taxonomy" id="1262450"/>
    <lineage>
        <taxon>Eukaryota</taxon>
        <taxon>Fungi</taxon>
        <taxon>Dikarya</taxon>
        <taxon>Ascomycota</taxon>
        <taxon>Pezizomycotina</taxon>
        <taxon>Sordariomycetes</taxon>
        <taxon>Sordariomycetidae</taxon>
        <taxon>Ophiostomatales</taxon>
        <taxon>Ophiostomataceae</taxon>
        <taxon>Ophiostoma</taxon>
    </lineage>
</organism>
<protein>
    <recommendedName>
        <fullName evidence="4">Secreted protein</fullName>
    </recommendedName>
</protein>
<proteinExistence type="predicted"/>
<reference evidence="2 3" key="1">
    <citation type="journal article" date="2013" name="BMC Genomics">
        <title>The genome and transcriptome of the pine saprophyte Ophiostoma piceae, and a comparison with the bark beetle-associated pine pathogen Grosmannia clavigera.</title>
        <authorList>
            <person name="Haridas S."/>
            <person name="Wang Y."/>
            <person name="Lim L."/>
            <person name="Massoumi Alamouti S."/>
            <person name="Jackman S."/>
            <person name="Docking R."/>
            <person name="Robertson G."/>
            <person name="Birol I."/>
            <person name="Bohlmann J."/>
            <person name="Breuil C."/>
        </authorList>
    </citation>
    <scope>NUCLEOTIDE SEQUENCE [LARGE SCALE GENOMIC DNA]</scope>
    <source>
        <strain evidence="2 3">UAMH 11346</strain>
    </source>
</reference>
<dbReference type="EMBL" id="KE148174">
    <property type="protein sequence ID" value="EPE02773.1"/>
    <property type="molecule type" value="Genomic_DNA"/>
</dbReference>
<name>S3C9A5_OPHP1</name>
<dbReference type="Proteomes" id="UP000016923">
    <property type="component" value="Unassembled WGS sequence"/>
</dbReference>
<sequence length="164" mass="17821">MTLLLAISELVFAFILCTAVSISARDEVTSCSPLVACAQPRRIANANTAGGARYSTVADDERVSRVRKTTAPAVSQPTLEINGSDVDILSSYICSVAESVIRPSERPTVIDRAHQWPATNGVTRRTTFSSMDVIGRSVVHEKYTLARSQGRRDQVNPASAERER</sequence>
<dbReference type="VEuPathDB" id="FungiDB:F503_08536"/>
<evidence type="ECO:0008006" key="4">
    <source>
        <dbReference type="Google" id="ProtNLM"/>
    </source>
</evidence>
<evidence type="ECO:0000313" key="3">
    <source>
        <dbReference type="Proteomes" id="UP000016923"/>
    </source>
</evidence>
<gene>
    <name evidence="2" type="ORF">F503_08536</name>
</gene>
<keyword evidence="1" id="KW-0732">Signal</keyword>